<dbReference type="PANTHER" id="PTHR12414:SF8">
    <property type="entry name" value="TRANSCRIPTION FACTOR GLIAL CELLS MISSING-RELATED"/>
    <property type="match status" value="1"/>
</dbReference>
<evidence type="ECO:0000256" key="5">
    <source>
        <dbReference type="ARBA" id="ARBA00023242"/>
    </source>
</evidence>
<dbReference type="InterPro" id="IPR039791">
    <property type="entry name" value="GCM"/>
</dbReference>
<keyword evidence="2" id="KW-0805">Transcription regulation</keyword>
<evidence type="ECO:0000256" key="4">
    <source>
        <dbReference type="ARBA" id="ARBA00023163"/>
    </source>
</evidence>
<dbReference type="GO" id="GO:0000978">
    <property type="term" value="F:RNA polymerase II cis-regulatory region sequence-specific DNA binding"/>
    <property type="evidence" value="ECO:0007669"/>
    <property type="project" value="TreeGrafter"/>
</dbReference>
<dbReference type="PANTHER" id="PTHR12414">
    <property type="entry name" value="GLIAL CELLS MISSING RELATED/GLIDE"/>
    <property type="match status" value="1"/>
</dbReference>
<dbReference type="InterPro" id="IPR036115">
    <property type="entry name" value="GCM_dom_sf"/>
</dbReference>
<evidence type="ECO:0000259" key="6">
    <source>
        <dbReference type="PROSITE" id="PS50807"/>
    </source>
</evidence>
<dbReference type="GO" id="GO:0042063">
    <property type="term" value="P:gliogenesis"/>
    <property type="evidence" value="ECO:0007669"/>
    <property type="project" value="TreeGrafter"/>
</dbReference>
<keyword evidence="5" id="KW-0539">Nucleus</keyword>
<dbReference type="GO" id="GO:0001228">
    <property type="term" value="F:DNA-binding transcription activator activity, RNA polymerase II-specific"/>
    <property type="evidence" value="ECO:0007669"/>
    <property type="project" value="InterPro"/>
</dbReference>
<dbReference type="OrthoDB" id="6241117at2759"/>
<accession>A0A8B6GUM1</accession>
<keyword evidence="8" id="KW-1185">Reference proteome</keyword>
<dbReference type="GO" id="GO:0005634">
    <property type="term" value="C:nucleus"/>
    <property type="evidence" value="ECO:0007669"/>
    <property type="project" value="TreeGrafter"/>
</dbReference>
<organism evidence="7 8">
    <name type="scientific">Mytilus galloprovincialis</name>
    <name type="common">Mediterranean mussel</name>
    <dbReference type="NCBI Taxonomy" id="29158"/>
    <lineage>
        <taxon>Eukaryota</taxon>
        <taxon>Metazoa</taxon>
        <taxon>Spiralia</taxon>
        <taxon>Lophotrochozoa</taxon>
        <taxon>Mollusca</taxon>
        <taxon>Bivalvia</taxon>
        <taxon>Autobranchia</taxon>
        <taxon>Pteriomorphia</taxon>
        <taxon>Mytilida</taxon>
        <taxon>Mytiloidea</taxon>
        <taxon>Mytilidae</taxon>
        <taxon>Mytilinae</taxon>
        <taxon>Mytilus</taxon>
    </lineage>
</organism>
<evidence type="ECO:0000313" key="8">
    <source>
        <dbReference type="Proteomes" id="UP000596742"/>
    </source>
</evidence>
<dbReference type="EMBL" id="UYJE01009014">
    <property type="protein sequence ID" value="VDI69274.1"/>
    <property type="molecule type" value="Genomic_DNA"/>
</dbReference>
<dbReference type="Gene3D" id="2.20.25.670">
    <property type="entry name" value="GCM domain, large subdomain"/>
    <property type="match status" value="1"/>
</dbReference>
<name>A0A8B6GUM1_MYTGA</name>
<sequence>MNYCSAPAILQPYLTKGAQNLPHNRDKNLYQKSVKIQCLHVQVEMTLTEEPTFLPSIKSREEQKHKWDINDNALPLVETFDMFTEWPAENCRYVYNVEVEDARRHVSGWAMRNTNNHNAHILKKSCLGVYVCSHDCTLENGAKINLRPAICDKARRKQIGKPCPNVNCKGRLELLSCKGHCGYPVTHFWRHVHGAIYFQAKGVHDHPQPEVKASSLSRRHQKMTRQQHKVMITNLLNERRNRKLPSERHKKTVPYSECVCSCPPFECTCKSVGYTYNPATVPRRPNPWTPQIYEATPSPWQRSSSVGSAESQAAFFNDSFSNVDHLTCSDQIHNVGIHPQFNNQKYPCDSVSNMFPKMNIIFQQNNFGNTPSTDDTYRNSSPNLRVYKVHDCAPDERSVYPNYFGDEQHKIENSMKIKSELRDSCVDMDTKDNFSSILSSSTDDFCGDDILNGLDYSGSYGDILDPDLFQSLIPRCMSDSATYPMNTSPQTTTPQYAELKPIRSRQRQGSFTNINQPQFKSSDIGCKRRNEDPSPFTLDGIQMPTSFYRSIDPPKQCDGSQMRHHGEVCSCNCALKQYCNCNHSINITFTYK</sequence>
<keyword evidence="1" id="KW-0217">Developmental protein</keyword>
<gene>
    <name evidence="7" type="ORF">MGAL_10B093883</name>
</gene>
<keyword evidence="4" id="KW-0804">Transcription</keyword>
<dbReference type="Proteomes" id="UP000596742">
    <property type="component" value="Unassembled WGS sequence"/>
</dbReference>
<proteinExistence type="predicted"/>
<dbReference type="Pfam" id="PF03615">
    <property type="entry name" value="GCM"/>
    <property type="match status" value="1"/>
</dbReference>
<evidence type="ECO:0000256" key="3">
    <source>
        <dbReference type="ARBA" id="ARBA00023125"/>
    </source>
</evidence>
<reference evidence="7" key="1">
    <citation type="submission" date="2018-11" db="EMBL/GenBank/DDBJ databases">
        <authorList>
            <person name="Alioto T."/>
            <person name="Alioto T."/>
        </authorList>
    </citation>
    <scope>NUCLEOTIDE SEQUENCE</scope>
</reference>
<feature type="domain" description="GCM" evidence="6">
    <location>
        <begin position="65"/>
        <end position="221"/>
    </location>
</feature>
<keyword evidence="3" id="KW-0238">DNA-binding</keyword>
<protein>
    <recommendedName>
        <fullName evidence="6">GCM domain-containing protein</fullName>
    </recommendedName>
</protein>
<comment type="caution">
    <text evidence="7">The sequence shown here is derived from an EMBL/GenBank/DDBJ whole genome shotgun (WGS) entry which is preliminary data.</text>
</comment>
<evidence type="ECO:0000256" key="1">
    <source>
        <dbReference type="ARBA" id="ARBA00022473"/>
    </source>
</evidence>
<evidence type="ECO:0000313" key="7">
    <source>
        <dbReference type="EMBL" id="VDI69274.1"/>
    </source>
</evidence>
<dbReference type="AlphaFoldDB" id="A0A8B6GUM1"/>
<dbReference type="SUPFAM" id="SSF90073">
    <property type="entry name" value="GCM domain"/>
    <property type="match status" value="1"/>
</dbReference>
<dbReference type="InterPro" id="IPR043021">
    <property type="entry name" value="GCM_small"/>
</dbReference>
<dbReference type="PROSITE" id="PS50807">
    <property type="entry name" value="GCM"/>
    <property type="match status" value="1"/>
</dbReference>
<dbReference type="Gene3D" id="3.30.70.3530">
    <property type="entry name" value="GCM motif"/>
    <property type="match status" value="1"/>
</dbReference>
<evidence type="ECO:0000256" key="2">
    <source>
        <dbReference type="ARBA" id="ARBA00023015"/>
    </source>
</evidence>
<dbReference type="InterPro" id="IPR003902">
    <property type="entry name" value="Tscrpt_reg_GCM"/>
</dbReference>
<dbReference type="InterPro" id="IPR043020">
    <property type="entry name" value="GCM_large"/>
</dbReference>